<name>A0ABT7T5F6_9MICO</name>
<gene>
    <name evidence="1" type="ORF">QUG92_05650</name>
</gene>
<sequence length="119" mass="12425">MATLHDSLNDLLTVDGAMAAAVVDSGSGMLLGGAGSGIDLELAAAGNTEVVRAKLKTARSLGLADSIDDILITLSSQFHIIRPLASHPEVFIYYVLDRAKANLALARMKAKSVESDLAF</sequence>
<proteinExistence type="predicted"/>
<dbReference type="RefSeq" id="WP_069712780.1">
    <property type="nucleotide sequence ID" value="NZ_JAUCML010000003.1"/>
</dbReference>
<evidence type="ECO:0000313" key="2">
    <source>
        <dbReference type="Proteomes" id="UP001237823"/>
    </source>
</evidence>
<reference evidence="1 2" key="1">
    <citation type="submission" date="2023-06" db="EMBL/GenBank/DDBJ databases">
        <authorList>
            <person name="Feng G."/>
            <person name="Li J."/>
            <person name="Zhu H."/>
        </authorList>
    </citation>
    <scope>NUCLEOTIDE SEQUENCE [LARGE SCALE GENOMIC DNA]</scope>
    <source>
        <strain evidence="1 2">RHCKG23</strain>
    </source>
</reference>
<dbReference type="Proteomes" id="UP001237823">
    <property type="component" value="Unassembled WGS sequence"/>
</dbReference>
<organism evidence="1 2">
    <name type="scientific">Curtobacterium citri</name>
    <dbReference type="NCBI Taxonomy" id="3055139"/>
    <lineage>
        <taxon>Bacteria</taxon>
        <taxon>Bacillati</taxon>
        <taxon>Actinomycetota</taxon>
        <taxon>Actinomycetes</taxon>
        <taxon>Micrococcales</taxon>
        <taxon>Microbacteriaceae</taxon>
        <taxon>Curtobacterium</taxon>
    </lineage>
</organism>
<accession>A0ABT7T5F6</accession>
<evidence type="ECO:0000313" key="1">
    <source>
        <dbReference type="EMBL" id="MDM7884584.1"/>
    </source>
</evidence>
<comment type="caution">
    <text evidence="1">The sequence shown here is derived from an EMBL/GenBank/DDBJ whole genome shotgun (WGS) entry which is preliminary data.</text>
</comment>
<keyword evidence="2" id="KW-1185">Reference proteome</keyword>
<dbReference type="EMBL" id="JAUCML010000003">
    <property type="protein sequence ID" value="MDM7884584.1"/>
    <property type="molecule type" value="Genomic_DNA"/>
</dbReference>
<dbReference type="Gene3D" id="3.30.450.30">
    <property type="entry name" value="Dynein light chain 2a, cytoplasmic"/>
    <property type="match status" value="1"/>
</dbReference>
<protein>
    <recommendedName>
        <fullName evidence="3">Roadblock/LC7 domain-containing protein</fullName>
    </recommendedName>
</protein>
<evidence type="ECO:0008006" key="3">
    <source>
        <dbReference type="Google" id="ProtNLM"/>
    </source>
</evidence>